<feature type="domain" description="Response regulatory" evidence="2">
    <location>
        <begin position="2"/>
        <end position="119"/>
    </location>
</feature>
<reference evidence="3" key="1">
    <citation type="submission" date="2021-02" db="EMBL/GenBank/DDBJ databases">
        <authorList>
            <person name="Han P."/>
        </authorList>
    </citation>
    <scope>NUCLEOTIDE SEQUENCE</scope>
    <source>
        <strain evidence="3">Candidatus Nitrosotenuis uzonensis 5A</strain>
    </source>
</reference>
<accession>A0A812F6K5</accession>
<sequence>MKILHIEDNEDIAEGGQIYFNNKGHDYSFVLDAKRGLQLIRQNNYDVILLDLMMPDFSGFDVIDELEKDGLLKTKTIIVFSAKNITKEERKQLLDRGIHSVLIKPVLLDVLQKKIEMLQIH</sequence>
<dbReference type="InterPro" id="IPR050595">
    <property type="entry name" value="Bact_response_regulator"/>
</dbReference>
<name>A0A812F6K5_9ARCH</name>
<dbReference type="InterPro" id="IPR011006">
    <property type="entry name" value="CheY-like_superfamily"/>
</dbReference>
<evidence type="ECO:0000313" key="3">
    <source>
        <dbReference type="EMBL" id="CAE6502157.1"/>
    </source>
</evidence>
<gene>
    <name evidence="3" type="ORF">NUZ5A_51243</name>
</gene>
<dbReference type="Pfam" id="PF00072">
    <property type="entry name" value="Response_reg"/>
    <property type="match status" value="1"/>
</dbReference>
<dbReference type="PANTHER" id="PTHR44591">
    <property type="entry name" value="STRESS RESPONSE REGULATOR PROTEIN 1"/>
    <property type="match status" value="1"/>
</dbReference>
<dbReference type="AlphaFoldDB" id="A0A812F6K5"/>
<evidence type="ECO:0000256" key="1">
    <source>
        <dbReference type="ARBA" id="ARBA00022553"/>
    </source>
</evidence>
<proteinExistence type="predicted"/>
<dbReference type="SMART" id="SM00448">
    <property type="entry name" value="REC"/>
    <property type="match status" value="1"/>
</dbReference>
<dbReference type="PROSITE" id="PS50110">
    <property type="entry name" value="RESPONSE_REGULATORY"/>
    <property type="match status" value="1"/>
</dbReference>
<dbReference type="PANTHER" id="PTHR44591:SF3">
    <property type="entry name" value="RESPONSE REGULATORY DOMAIN-CONTAINING PROTEIN"/>
    <property type="match status" value="1"/>
</dbReference>
<dbReference type="GO" id="GO:0000160">
    <property type="term" value="P:phosphorelay signal transduction system"/>
    <property type="evidence" value="ECO:0007669"/>
    <property type="project" value="InterPro"/>
</dbReference>
<evidence type="ECO:0000313" key="4">
    <source>
        <dbReference type="Proteomes" id="UP000655759"/>
    </source>
</evidence>
<dbReference type="InterPro" id="IPR001789">
    <property type="entry name" value="Sig_transdc_resp-reg_receiver"/>
</dbReference>
<dbReference type="EMBL" id="CAJNAQ010000005">
    <property type="protein sequence ID" value="CAE6502157.1"/>
    <property type="molecule type" value="Genomic_DNA"/>
</dbReference>
<protein>
    <recommendedName>
        <fullName evidence="2">Response regulatory domain-containing protein</fullName>
    </recommendedName>
</protein>
<dbReference type="Proteomes" id="UP000655759">
    <property type="component" value="Unassembled WGS sequence"/>
</dbReference>
<keyword evidence="1" id="KW-0597">Phosphoprotein</keyword>
<comment type="caution">
    <text evidence="3">The sequence shown here is derived from an EMBL/GenBank/DDBJ whole genome shotgun (WGS) entry which is preliminary data.</text>
</comment>
<organism evidence="3 4">
    <name type="scientific">Candidatus Nitrosotenuis uzonensis</name>
    <dbReference type="NCBI Taxonomy" id="1407055"/>
    <lineage>
        <taxon>Archaea</taxon>
        <taxon>Nitrososphaerota</taxon>
        <taxon>Candidatus Nitrosotenuis</taxon>
    </lineage>
</organism>
<evidence type="ECO:0000259" key="2">
    <source>
        <dbReference type="PROSITE" id="PS50110"/>
    </source>
</evidence>
<dbReference type="SUPFAM" id="SSF52172">
    <property type="entry name" value="CheY-like"/>
    <property type="match status" value="1"/>
</dbReference>
<dbReference type="Gene3D" id="3.40.50.2300">
    <property type="match status" value="1"/>
</dbReference>
<dbReference type="RefSeq" id="WP_205100677.1">
    <property type="nucleotide sequence ID" value="NZ_CAJNAQ010000005.1"/>
</dbReference>